<gene>
    <name evidence="2" type="ORF">GLAREA_06794</name>
</gene>
<dbReference type="KEGG" id="glz:GLAREA_06794"/>
<dbReference type="EMBL" id="KE145357">
    <property type="protein sequence ID" value="EPE33781.1"/>
    <property type="molecule type" value="Genomic_DNA"/>
</dbReference>
<evidence type="ECO:0000313" key="3">
    <source>
        <dbReference type="Proteomes" id="UP000016922"/>
    </source>
</evidence>
<dbReference type="HOGENOM" id="CLU_004184_3_1_1"/>
<dbReference type="GeneID" id="19465847"/>
<evidence type="ECO:0000313" key="2">
    <source>
        <dbReference type="EMBL" id="EPE33781.1"/>
    </source>
</evidence>
<organism evidence="2 3">
    <name type="scientific">Glarea lozoyensis (strain ATCC 20868 / MF5171)</name>
    <dbReference type="NCBI Taxonomy" id="1116229"/>
    <lineage>
        <taxon>Eukaryota</taxon>
        <taxon>Fungi</taxon>
        <taxon>Dikarya</taxon>
        <taxon>Ascomycota</taxon>
        <taxon>Pezizomycotina</taxon>
        <taxon>Leotiomycetes</taxon>
        <taxon>Helotiales</taxon>
        <taxon>Helotiaceae</taxon>
        <taxon>Glarea</taxon>
    </lineage>
</organism>
<dbReference type="Proteomes" id="UP000016922">
    <property type="component" value="Unassembled WGS sequence"/>
</dbReference>
<dbReference type="PANTHER" id="PTHR24148:SF73">
    <property type="entry name" value="HET DOMAIN PROTEIN (AFU_ORTHOLOGUE AFUA_8G01020)"/>
    <property type="match status" value="1"/>
</dbReference>
<dbReference type="OMA" id="RYITTHY"/>
<reference evidence="2 3" key="1">
    <citation type="journal article" date="2013" name="BMC Genomics">
        <title>Genomics-driven discovery of the pneumocandin biosynthetic gene cluster in the fungus Glarea lozoyensis.</title>
        <authorList>
            <person name="Chen L."/>
            <person name="Yue Q."/>
            <person name="Zhang X."/>
            <person name="Xiang M."/>
            <person name="Wang C."/>
            <person name="Li S."/>
            <person name="Che Y."/>
            <person name="Ortiz-Lopez F.J."/>
            <person name="Bills G.F."/>
            <person name="Liu X."/>
            <person name="An Z."/>
        </authorList>
    </citation>
    <scope>NUCLEOTIDE SEQUENCE [LARGE SCALE GENOMIC DNA]</scope>
    <source>
        <strain evidence="3">ATCC 20868 / MF5171</strain>
    </source>
</reference>
<proteinExistence type="predicted"/>
<dbReference type="AlphaFoldDB" id="S3DNY9"/>
<dbReference type="RefSeq" id="XP_008078933.1">
    <property type="nucleotide sequence ID" value="XM_008080742.1"/>
</dbReference>
<dbReference type="eggNOG" id="ENOG502SS3X">
    <property type="taxonomic scope" value="Eukaryota"/>
</dbReference>
<dbReference type="OrthoDB" id="3553147at2759"/>
<evidence type="ECO:0000259" key="1">
    <source>
        <dbReference type="Pfam" id="PF06985"/>
    </source>
</evidence>
<dbReference type="PANTHER" id="PTHR24148">
    <property type="entry name" value="ANKYRIN REPEAT DOMAIN-CONTAINING PROTEIN 39 HOMOLOG-RELATED"/>
    <property type="match status" value="1"/>
</dbReference>
<dbReference type="InterPro" id="IPR010730">
    <property type="entry name" value="HET"/>
</dbReference>
<dbReference type="InterPro" id="IPR052895">
    <property type="entry name" value="HetReg/Transcr_Mod"/>
</dbReference>
<dbReference type="Pfam" id="PF06985">
    <property type="entry name" value="HET"/>
    <property type="match status" value="1"/>
</dbReference>
<name>S3DNY9_GLAL2</name>
<keyword evidence="3" id="KW-1185">Reference proteome</keyword>
<protein>
    <recommendedName>
        <fullName evidence="1">Heterokaryon incompatibility domain-containing protein</fullName>
    </recommendedName>
</protein>
<feature type="domain" description="Heterokaryon incompatibility" evidence="1">
    <location>
        <begin position="43"/>
        <end position="187"/>
    </location>
</feature>
<sequence length="273" mass="31476">MYLPLNNNSEEFRTVTLQPGNFEDEVECLLNTVSAIDQLSNRYEALSYVWRSPESTTAIKLNGKTHQVTKNLESALRHLRYIKHPRVLWVDAISINQDDIEERNREVTRMGQIYSQAAGVDAWLGESFENSNLALDAFGVFPTSMDVHWRPHENEALQNLVCDEATMDALSKLFKRPWWHRMWIVQEATLAKNLTFVCGSRQITWDTFLVPAKCYQKHFGFCCNASVNVTWPIESLGHFFRPIVVISGSRSLHETMDIERLIPPFRGRICTDP</sequence>
<accession>S3DNY9</accession>